<accession>A0A8W8KHW7</accession>
<feature type="region of interest" description="Disordered" evidence="1">
    <location>
        <begin position="195"/>
        <end position="245"/>
    </location>
</feature>
<dbReference type="AlphaFoldDB" id="A0A8W8KHW7"/>
<keyword evidence="3" id="KW-1185">Reference proteome</keyword>
<dbReference type="EnsemblMetazoa" id="G23962.1">
    <property type="protein sequence ID" value="G23962.1:cds"/>
    <property type="gene ID" value="G23962"/>
</dbReference>
<evidence type="ECO:0000313" key="3">
    <source>
        <dbReference type="Proteomes" id="UP000005408"/>
    </source>
</evidence>
<sequence length="302" mass="34220">MRIAHHEQELIQESEDIELSNVNRTRVCGLAEDDSPYSEIRCSQLIGGANTVGACMNTSPCSMLKCDSDKHQNKSEKQNIDQKSINKNEYDHVNLNVKYSDMLSDGILRFPHFSDEEYVSLVNTPSLGKEVGPKDGLKCHNLTLSKNKMIDCNKMGNTERKSQCQLTGYSFQQLELKVVYEDISENTKHHFVAADRQLDRQSDDRPYSLAEGLSENDLSETGLPENDLNEMDHRNSETEAQPHLSKLNFSENLNSSENDSSETVEDYVNSINIDIFRERKDTSRVGNNGQSNTRPYSFAEIP</sequence>
<proteinExistence type="predicted"/>
<feature type="compositionally biased region" description="Polar residues" evidence="1">
    <location>
        <begin position="284"/>
        <end position="295"/>
    </location>
</feature>
<reference evidence="2" key="1">
    <citation type="submission" date="2022-08" db="UniProtKB">
        <authorList>
            <consortium name="EnsemblMetazoa"/>
        </authorList>
    </citation>
    <scope>IDENTIFICATION</scope>
    <source>
        <strain evidence="2">05x7-T-G4-1.051#20</strain>
    </source>
</reference>
<protein>
    <submittedName>
        <fullName evidence="2">Uncharacterized protein</fullName>
    </submittedName>
</protein>
<feature type="region of interest" description="Disordered" evidence="1">
    <location>
        <begin position="282"/>
        <end position="302"/>
    </location>
</feature>
<dbReference type="Proteomes" id="UP000005408">
    <property type="component" value="Unassembled WGS sequence"/>
</dbReference>
<name>A0A8W8KHW7_MAGGI</name>
<organism evidence="2 3">
    <name type="scientific">Magallana gigas</name>
    <name type="common">Pacific oyster</name>
    <name type="synonym">Crassostrea gigas</name>
    <dbReference type="NCBI Taxonomy" id="29159"/>
    <lineage>
        <taxon>Eukaryota</taxon>
        <taxon>Metazoa</taxon>
        <taxon>Spiralia</taxon>
        <taxon>Lophotrochozoa</taxon>
        <taxon>Mollusca</taxon>
        <taxon>Bivalvia</taxon>
        <taxon>Autobranchia</taxon>
        <taxon>Pteriomorphia</taxon>
        <taxon>Ostreida</taxon>
        <taxon>Ostreoidea</taxon>
        <taxon>Ostreidae</taxon>
        <taxon>Magallana</taxon>
    </lineage>
</organism>
<evidence type="ECO:0000313" key="2">
    <source>
        <dbReference type="EnsemblMetazoa" id="G23962.1:cds"/>
    </source>
</evidence>
<feature type="compositionally biased region" description="Basic and acidic residues" evidence="1">
    <location>
        <begin position="195"/>
        <end position="206"/>
    </location>
</feature>
<evidence type="ECO:0000256" key="1">
    <source>
        <dbReference type="SAM" id="MobiDB-lite"/>
    </source>
</evidence>